<protein>
    <submittedName>
        <fullName evidence="2">Acyl dehydratase</fullName>
    </submittedName>
</protein>
<dbReference type="OrthoDB" id="9801625at2"/>
<dbReference type="EMBL" id="VDGG01000002">
    <property type="protein sequence ID" value="TQR18524.1"/>
    <property type="molecule type" value="Genomic_DNA"/>
</dbReference>
<organism evidence="2 3">
    <name type="scientific">Psychrobacillus soli</name>
    <dbReference type="NCBI Taxonomy" id="1543965"/>
    <lineage>
        <taxon>Bacteria</taxon>
        <taxon>Bacillati</taxon>
        <taxon>Bacillota</taxon>
        <taxon>Bacilli</taxon>
        <taxon>Bacillales</taxon>
        <taxon>Bacillaceae</taxon>
        <taxon>Psychrobacillus</taxon>
    </lineage>
</organism>
<dbReference type="Pfam" id="PF01575">
    <property type="entry name" value="MaoC_dehydratas"/>
    <property type="match status" value="1"/>
</dbReference>
<gene>
    <name evidence="2" type="ORF">FG383_01345</name>
</gene>
<keyword evidence="3" id="KW-1185">Reference proteome</keyword>
<dbReference type="AlphaFoldDB" id="A0A544TM41"/>
<name>A0A544TM41_9BACI</name>
<sequence length="142" mass="15875">MKMNELKIGDKFQTEPYTFAKKEIVDFAKKYDPQYFHIDEEAAKKSIYGGIIASGLHSLSGIWSKWVELDVFGEDAIGGAGIEQLNWSAPVRPGDQLVATIQVVKMRKLSDGKRGLITLENIVYNQEGAEVMHFTVKGIIRA</sequence>
<reference evidence="2 3" key="1">
    <citation type="submission" date="2019-05" db="EMBL/GenBank/DDBJ databases">
        <title>Psychrobacillus vulpis sp. nov., a new species isolated from feces of a red fox that inhabits in The Tablas de Daimiel Natural Park, Albacete, Spain.</title>
        <authorList>
            <person name="Rodriguez M."/>
            <person name="Reina J.C."/>
            <person name="Bejar V."/>
            <person name="Llamas I."/>
        </authorList>
    </citation>
    <scope>NUCLEOTIDE SEQUENCE [LARGE SCALE GENOMIC DNA]</scope>
    <source>
        <strain evidence="2 3">NHI-2</strain>
    </source>
</reference>
<evidence type="ECO:0000313" key="3">
    <source>
        <dbReference type="Proteomes" id="UP000318937"/>
    </source>
</evidence>
<dbReference type="Gene3D" id="3.10.129.10">
    <property type="entry name" value="Hotdog Thioesterase"/>
    <property type="match status" value="1"/>
</dbReference>
<dbReference type="Proteomes" id="UP000318937">
    <property type="component" value="Unassembled WGS sequence"/>
</dbReference>
<dbReference type="InterPro" id="IPR029069">
    <property type="entry name" value="HotDog_dom_sf"/>
</dbReference>
<feature type="domain" description="MaoC-like" evidence="1">
    <location>
        <begin position="7"/>
        <end position="121"/>
    </location>
</feature>
<dbReference type="InterPro" id="IPR002539">
    <property type="entry name" value="MaoC-like_dom"/>
</dbReference>
<dbReference type="PANTHER" id="PTHR43664">
    <property type="entry name" value="MONOAMINE OXIDASE-RELATED"/>
    <property type="match status" value="1"/>
</dbReference>
<dbReference type="InterPro" id="IPR052342">
    <property type="entry name" value="MCH/BMMD"/>
</dbReference>
<evidence type="ECO:0000259" key="1">
    <source>
        <dbReference type="Pfam" id="PF01575"/>
    </source>
</evidence>
<proteinExistence type="predicted"/>
<dbReference type="PANTHER" id="PTHR43664:SF1">
    <property type="entry name" value="BETA-METHYLMALYL-COA DEHYDRATASE"/>
    <property type="match status" value="1"/>
</dbReference>
<comment type="caution">
    <text evidence="2">The sequence shown here is derived from an EMBL/GenBank/DDBJ whole genome shotgun (WGS) entry which is preliminary data.</text>
</comment>
<dbReference type="SUPFAM" id="SSF54637">
    <property type="entry name" value="Thioesterase/thiol ester dehydrase-isomerase"/>
    <property type="match status" value="1"/>
</dbReference>
<accession>A0A544TM41</accession>
<dbReference type="RefSeq" id="WP_142605048.1">
    <property type="nucleotide sequence ID" value="NZ_VDGG01000002.1"/>
</dbReference>
<evidence type="ECO:0000313" key="2">
    <source>
        <dbReference type="EMBL" id="TQR18524.1"/>
    </source>
</evidence>